<dbReference type="NCBIfam" id="TIGR00369">
    <property type="entry name" value="unchar_dom_1"/>
    <property type="match status" value="1"/>
</dbReference>
<dbReference type="PANTHER" id="PTHR43240:SF5">
    <property type="entry name" value="1,4-DIHYDROXY-2-NAPHTHOYL-COA THIOESTERASE 1"/>
    <property type="match status" value="1"/>
</dbReference>
<dbReference type="PANTHER" id="PTHR43240">
    <property type="entry name" value="1,4-DIHYDROXY-2-NAPHTHOYL-COA THIOESTERASE 1"/>
    <property type="match status" value="1"/>
</dbReference>
<comment type="caution">
    <text evidence="4">The sequence shown here is derived from an EMBL/GenBank/DDBJ whole genome shotgun (WGS) entry which is preliminary data.</text>
</comment>
<evidence type="ECO:0000256" key="1">
    <source>
        <dbReference type="ARBA" id="ARBA00008324"/>
    </source>
</evidence>
<dbReference type="Proteomes" id="UP001142374">
    <property type="component" value="Unassembled WGS sequence"/>
</dbReference>
<dbReference type="InterPro" id="IPR029069">
    <property type="entry name" value="HotDog_dom_sf"/>
</dbReference>
<evidence type="ECO:0000259" key="3">
    <source>
        <dbReference type="Pfam" id="PF03061"/>
    </source>
</evidence>
<dbReference type="GO" id="GO:0005829">
    <property type="term" value="C:cytosol"/>
    <property type="evidence" value="ECO:0007669"/>
    <property type="project" value="TreeGrafter"/>
</dbReference>
<dbReference type="EMBL" id="JANIID010000001">
    <property type="protein sequence ID" value="MCQ8768334.1"/>
    <property type="molecule type" value="Genomic_DNA"/>
</dbReference>
<proteinExistence type="inferred from homology"/>
<reference evidence="4" key="1">
    <citation type="submission" date="2022-06" db="EMBL/GenBank/DDBJ databases">
        <title>WGS of actinobacteria.</title>
        <authorList>
            <person name="Thawai C."/>
        </authorList>
    </citation>
    <scope>NUCLEOTIDE SEQUENCE</scope>
    <source>
        <strain evidence="4">AA8</strain>
    </source>
</reference>
<dbReference type="RefSeq" id="WP_168094875.1">
    <property type="nucleotide sequence ID" value="NZ_JAATER010000314.1"/>
</dbReference>
<evidence type="ECO:0000313" key="5">
    <source>
        <dbReference type="Proteomes" id="UP001142374"/>
    </source>
</evidence>
<dbReference type="Pfam" id="PF03061">
    <property type="entry name" value="4HBT"/>
    <property type="match status" value="1"/>
</dbReference>
<evidence type="ECO:0000313" key="4">
    <source>
        <dbReference type="EMBL" id="MCQ8768334.1"/>
    </source>
</evidence>
<dbReference type="Gene3D" id="3.10.129.10">
    <property type="entry name" value="Hotdog Thioesterase"/>
    <property type="match status" value="1"/>
</dbReference>
<feature type="domain" description="Thioesterase" evidence="3">
    <location>
        <begin position="62"/>
        <end position="137"/>
    </location>
</feature>
<gene>
    <name evidence="4" type="ORF">NQU55_00840</name>
</gene>
<name>A0A9X2LBU1_9ACTN</name>
<keyword evidence="5" id="KW-1185">Reference proteome</keyword>
<dbReference type="InterPro" id="IPR006683">
    <property type="entry name" value="Thioestr_dom"/>
</dbReference>
<dbReference type="SUPFAM" id="SSF54637">
    <property type="entry name" value="Thioesterase/thiol ester dehydrase-isomerase"/>
    <property type="match status" value="1"/>
</dbReference>
<accession>A0A9X2LBU1</accession>
<sequence length="152" mass="15766">MTTAAPRPVSLLDAPPEDAVAWINAAGEGTLAGRMGITFHEATPQRLVATMPVAGNTQLYRMLHGGASAVLAESLGSIGAVLHAGDGHIAVGVDINATHHLAVRDGTVTGVATALHLGRTTATYEVVISDENGRRLCTSRITCAIHGRRKSR</sequence>
<comment type="similarity">
    <text evidence="1">Belongs to the thioesterase PaaI family.</text>
</comment>
<dbReference type="CDD" id="cd03443">
    <property type="entry name" value="PaaI_thioesterase"/>
    <property type="match status" value="1"/>
</dbReference>
<evidence type="ECO:0000256" key="2">
    <source>
        <dbReference type="ARBA" id="ARBA00022801"/>
    </source>
</evidence>
<protein>
    <submittedName>
        <fullName evidence="4">Hotdog fold thioesterase</fullName>
    </submittedName>
</protein>
<dbReference type="InterPro" id="IPR003736">
    <property type="entry name" value="PAAI_dom"/>
</dbReference>
<dbReference type="AlphaFoldDB" id="A0A9X2LBU1"/>
<keyword evidence="2" id="KW-0378">Hydrolase</keyword>
<organism evidence="4 5">
    <name type="scientific">Streptomyces telluris</name>
    <dbReference type="NCBI Taxonomy" id="2720021"/>
    <lineage>
        <taxon>Bacteria</taxon>
        <taxon>Bacillati</taxon>
        <taxon>Actinomycetota</taxon>
        <taxon>Actinomycetes</taxon>
        <taxon>Kitasatosporales</taxon>
        <taxon>Streptomycetaceae</taxon>
        <taxon>Streptomyces</taxon>
    </lineage>
</organism>
<dbReference type="GO" id="GO:0061522">
    <property type="term" value="F:1,4-dihydroxy-2-naphthoyl-CoA thioesterase activity"/>
    <property type="evidence" value="ECO:0007669"/>
    <property type="project" value="TreeGrafter"/>
</dbReference>